<proteinExistence type="predicted"/>
<dbReference type="STRING" id="48709.A0A1D2MVS2"/>
<keyword evidence="2" id="KW-1185">Reference proteome</keyword>
<sequence length="1269" mass="141133">MFIFGSWNGLRFPQDFFSTSQHLIVLSGEKSFTSLEADTVSVNNEINGIKTEDTVSLSSPDSIDAVWDFTGDAKILQNIAVEDKVDGIRMEHLHHQGTLDRVEDIFDPNADIVFASPLHVESLNVRSTINGKDFDSIFGHLLLFDGQDCLVPGQTVLSGDAVFSDMKIENNKINSFPIQNFLTKSTEQEITSPVIMSNEAFFEGIYSLGHFDGVWVQDAIEKALRVSQSSSTMIAWDVHFDKIQCNDNLRVQGAINGVANYGLSAARSRGIPFQSFVGPVTVNNPTFQTLGASHLTQDQGRTLQTLDVRTWKETRAKLSESTTFSKPMSVSQVTVQSDMVTNTVNGIAVEDLNNGVFRTDRPSQTFEGPIVFQDKIRLELGDVIFRDKVNGFNLNDMVQKGFPLHSGSSNPISIQNHWKFETLKMTKGINVNGNVCGVDLNFLQSDSVKRSDKNVHILGETSFNQPMQIAGGIISPQINNVNFHEDIFLLHEDQDIQGHATFTSSNIKGTLKTDSINALPVAWLSKMYSFQNGRHVLNHNAIINDGITSDSITVKGTTQGRDLDRFLSQAFKTTDSDIVFNEDVLMKSPITVDNDVRTNSYNRINVDDLSNKIVRLDENHNIEQSVTFSNSIVAEDILSVNGNLDSNRLEGNINWKELTTDAIRINDDNDVLNFENIQFDRLVASSPLTISNLNGRSFEDYATLNTEQDLGTLKIANVGMDTSDVNIKGTLGSFDILEEFKDTLMTNQQEVQRLTGDTVIQGPVHIKQDINCFGSEFKKQVVTTKHDLTIHGPIEFSAPLTVLGEMKVTEPIQGHSVESLFSNVLTTETSQVISENWEFQGPVTFMQNVTGNGLSDTVNMQALVERKQAEVRKARSRVLEERNTFERRCNALQHTSNEIAHSPMKLDLFDLSQTIALQNEASNVLAVGSAENMALLVQTTNCQLTRYKWLTGSQLFHKVVEAPTNIGNVNSWQSISNPTGETLVVFSKSVSGCSRDTGLSLLTLSTSDHSMPLETTKISEDAVKSFKLVLDDKTGDVMVFVLYEERSNQLDIQRWDGAQFSRQGFLKFQVDMERVDVTPTSTGFQVLCHNQDTVHMYQYAAEENKATLDISYTILASKTSPMAMFESSQLMYALVPESGTSVASMIQPTCNFQLMRFENGVAQPVQKLQVPEVQSATYWSFADKHFIAFLSKSHGLTLNKFKGLSGFQQVGTPYKIFGGLMVKSFSVKVSGFEAPRPFLLVLSRNRIEVFNGKVFGDVFNLDFQQLCKA</sequence>
<evidence type="ECO:0000313" key="1">
    <source>
        <dbReference type="EMBL" id="ODM97190.1"/>
    </source>
</evidence>
<comment type="caution">
    <text evidence="1">The sequence shown here is derived from an EMBL/GenBank/DDBJ whole genome shotgun (WGS) entry which is preliminary data.</text>
</comment>
<accession>A0A1D2MVS2</accession>
<gene>
    <name evidence="1" type="ORF">Ocin01_09484</name>
</gene>
<dbReference type="AlphaFoldDB" id="A0A1D2MVS2"/>
<name>A0A1D2MVS2_ORCCI</name>
<dbReference type="Proteomes" id="UP000094527">
    <property type="component" value="Unassembled WGS sequence"/>
</dbReference>
<protein>
    <submittedName>
        <fullName evidence="1">Uncharacterized protein</fullName>
    </submittedName>
</protein>
<reference evidence="1 2" key="1">
    <citation type="journal article" date="2016" name="Genome Biol. Evol.">
        <title>Gene Family Evolution Reflects Adaptation to Soil Environmental Stressors in the Genome of the Collembolan Orchesella cincta.</title>
        <authorList>
            <person name="Faddeeva-Vakhrusheva A."/>
            <person name="Derks M.F."/>
            <person name="Anvar S.Y."/>
            <person name="Agamennone V."/>
            <person name="Suring W."/>
            <person name="Smit S."/>
            <person name="van Straalen N.M."/>
            <person name="Roelofs D."/>
        </authorList>
    </citation>
    <scope>NUCLEOTIDE SEQUENCE [LARGE SCALE GENOMIC DNA]</scope>
    <source>
        <tissue evidence="1">Mixed pool</tissue>
    </source>
</reference>
<evidence type="ECO:0000313" key="2">
    <source>
        <dbReference type="Proteomes" id="UP000094527"/>
    </source>
</evidence>
<dbReference type="EMBL" id="LJIJ01000464">
    <property type="protein sequence ID" value="ODM97190.1"/>
    <property type="molecule type" value="Genomic_DNA"/>
</dbReference>
<organism evidence="1 2">
    <name type="scientific">Orchesella cincta</name>
    <name type="common">Springtail</name>
    <name type="synonym">Podura cincta</name>
    <dbReference type="NCBI Taxonomy" id="48709"/>
    <lineage>
        <taxon>Eukaryota</taxon>
        <taxon>Metazoa</taxon>
        <taxon>Ecdysozoa</taxon>
        <taxon>Arthropoda</taxon>
        <taxon>Hexapoda</taxon>
        <taxon>Collembola</taxon>
        <taxon>Entomobryomorpha</taxon>
        <taxon>Entomobryoidea</taxon>
        <taxon>Orchesellidae</taxon>
        <taxon>Orchesellinae</taxon>
        <taxon>Orchesella</taxon>
    </lineage>
</organism>
<dbReference type="OrthoDB" id="6022258at2759"/>
<dbReference type="OMA" id="ISENWEF"/>